<accession>A0A2H3J4M1</accession>
<keyword evidence="1" id="KW-1133">Transmembrane helix</keyword>
<dbReference type="InterPro" id="IPR045340">
    <property type="entry name" value="DUF6533"/>
</dbReference>
<sequence length="140" mass="15629">MTSNELANYVWGVTVDDYVQLSSASLLLYEYVITIEQEVNFIWSSKAKRSTVIFLVNRCVMLGMAISNIVSIINWSTLASYEGVIVLQDVFYLTSLATWAAVSGLRTYVVCNRSWQMASLTLLFGLVPIASNIAMYASEM</sequence>
<reference evidence="3 4" key="1">
    <citation type="journal article" date="2012" name="Science">
        <title>The Paleozoic origin of enzymatic lignin decomposition reconstructed from 31 fungal genomes.</title>
        <authorList>
            <person name="Floudas D."/>
            <person name="Binder M."/>
            <person name="Riley R."/>
            <person name="Barry K."/>
            <person name="Blanchette R.A."/>
            <person name="Henrissat B."/>
            <person name="Martinez A.T."/>
            <person name="Otillar R."/>
            <person name="Spatafora J.W."/>
            <person name="Yadav J.S."/>
            <person name="Aerts A."/>
            <person name="Benoit I."/>
            <person name="Boyd A."/>
            <person name="Carlson A."/>
            <person name="Copeland A."/>
            <person name="Coutinho P.M."/>
            <person name="de Vries R.P."/>
            <person name="Ferreira P."/>
            <person name="Findley K."/>
            <person name="Foster B."/>
            <person name="Gaskell J."/>
            <person name="Glotzer D."/>
            <person name="Gorecki P."/>
            <person name="Heitman J."/>
            <person name="Hesse C."/>
            <person name="Hori C."/>
            <person name="Igarashi K."/>
            <person name="Jurgens J.A."/>
            <person name="Kallen N."/>
            <person name="Kersten P."/>
            <person name="Kohler A."/>
            <person name="Kuees U."/>
            <person name="Kumar T.K.A."/>
            <person name="Kuo A."/>
            <person name="LaButti K."/>
            <person name="Larrondo L.F."/>
            <person name="Lindquist E."/>
            <person name="Ling A."/>
            <person name="Lombard V."/>
            <person name="Lucas S."/>
            <person name="Lundell T."/>
            <person name="Martin R."/>
            <person name="McLaughlin D.J."/>
            <person name="Morgenstern I."/>
            <person name="Morin E."/>
            <person name="Murat C."/>
            <person name="Nagy L.G."/>
            <person name="Nolan M."/>
            <person name="Ohm R.A."/>
            <person name="Patyshakuliyeva A."/>
            <person name="Rokas A."/>
            <person name="Ruiz-Duenas F.J."/>
            <person name="Sabat G."/>
            <person name="Salamov A."/>
            <person name="Samejima M."/>
            <person name="Schmutz J."/>
            <person name="Slot J.C."/>
            <person name="St John F."/>
            <person name="Stenlid J."/>
            <person name="Sun H."/>
            <person name="Sun S."/>
            <person name="Syed K."/>
            <person name="Tsang A."/>
            <person name="Wiebenga A."/>
            <person name="Young D."/>
            <person name="Pisabarro A."/>
            <person name="Eastwood D.C."/>
            <person name="Martin F."/>
            <person name="Cullen D."/>
            <person name="Grigoriev I.V."/>
            <person name="Hibbett D.S."/>
        </authorList>
    </citation>
    <scope>NUCLEOTIDE SEQUENCE [LARGE SCALE GENOMIC DNA]</scope>
    <source>
        <strain evidence="3 4">MD-104</strain>
    </source>
</reference>
<evidence type="ECO:0000313" key="4">
    <source>
        <dbReference type="Proteomes" id="UP000218811"/>
    </source>
</evidence>
<feature type="transmembrane region" description="Helical" evidence="1">
    <location>
        <begin position="85"/>
        <end position="105"/>
    </location>
</feature>
<dbReference type="Pfam" id="PF20151">
    <property type="entry name" value="DUF6533"/>
    <property type="match status" value="1"/>
</dbReference>
<organism evidence="3 4">
    <name type="scientific">Wolfiporia cocos (strain MD-104)</name>
    <name type="common">Brown rot fungus</name>
    <dbReference type="NCBI Taxonomy" id="742152"/>
    <lineage>
        <taxon>Eukaryota</taxon>
        <taxon>Fungi</taxon>
        <taxon>Dikarya</taxon>
        <taxon>Basidiomycota</taxon>
        <taxon>Agaricomycotina</taxon>
        <taxon>Agaricomycetes</taxon>
        <taxon>Polyporales</taxon>
        <taxon>Phaeolaceae</taxon>
        <taxon>Wolfiporia</taxon>
    </lineage>
</organism>
<protein>
    <recommendedName>
        <fullName evidence="2">DUF6533 domain-containing protein</fullName>
    </recommendedName>
</protein>
<keyword evidence="1" id="KW-0812">Transmembrane</keyword>
<dbReference type="Proteomes" id="UP000218811">
    <property type="component" value="Unassembled WGS sequence"/>
</dbReference>
<dbReference type="OrthoDB" id="2803882at2759"/>
<dbReference type="AlphaFoldDB" id="A0A2H3J4M1"/>
<evidence type="ECO:0000259" key="2">
    <source>
        <dbReference type="Pfam" id="PF20151"/>
    </source>
</evidence>
<proteinExistence type="predicted"/>
<feature type="transmembrane region" description="Helical" evidence="1">
    <location>
        <begin position="52"/>
        <end position="73"/>
    </location>
</feature>
<evidence type="ECO:0000256" key="1">
    <source>
        <dbReference type="SAM" id="Phobius"/>
    </source>
</evidence>
<dbReference type="EMBL" id="KB467909">
    <property type="protein sequence ID" value="PCH37202.1"/>
    <property type="molecule type" value="Genomic_DNA"/>
</dbReference>
<gene>
    <name evidence="3" type="ORF">WOLCODRAFT_128223</name>
</gene>
<name>A0A2H3J4M1_WOLCO</name>
<dbReference type="OMA" id="ASNIAMY"/>
<keyword evidence="4" id="KW-1185">Reference proteome</keyword>
<feature type="domain" description="DUF6533" evidence="2">
    <location>
        <begin position="18"/>
        <end position="62"/>
    </location>
</feature>
<evidence type="ECO:0000313" key="3">
    <source>
        <dbReference type="EMBL" id="PCH37202.1"/>
    </source>
</evidence>
<keyword evidence="1" id="KW-0472">Membrane</keyword>
<feature type="transmembrane region" description="Helical" evidence="1">
    <location>
        <begin position="117"/>
        <end position="137"/>
    </location>
</feature>
<feature type="non-terminal residue" evidence="3">
    <location>
        <position position="140"/>
    </location>
</feature>